<reference evidence="3" key="1">
    <citation type="submission" date="2022-08" db="UniProtKB">
        <authorList>
            <consortium name="EnsemblMetazoa"/>
        </authorList>
    </citation>
    <scope>IDENTIFICATION</scope>
    <source>
        <strain evidence="3">05x7-T-G4-1.051#20</strain>
    </source>
</reference>
<feature type="chain" id="PRO_5036468731" evidence="2">
    <location>
        <begin position="22"/>
        <end position="119"/>
    </location>
</feature>
<organism evidence="3 4">
    <name type="scientific">Magallana gigas</name>
    <name type="common">Pacific oyster</name>
    <name type="synonym">Crassostrea gigas</name>
    <dbReference type="NCBI Taxonomy" id="29159"/>
    <lineage>
        <taxon>Eukaryota</taxon>
        <taxon>Metazoa</taxon>
        <taxon>Spiralia</taxon>
        <taxon>Lophotrochozoa</taxon>
        <taxon>Mollusca</taxon>
        <taxon>Bivalvia</taxon>
        <taxon>Autobranchia</taxon>
        <taxon>Pteriomorphia</taxon>
        <taxon>Ostreida</taxon>
        <taxon>Ostreoidea</taxon>
        <taxon>Ostreidae</taxon>
        <taxon>Magallana</taxon>
    </lineage>
</organism>
<keyword evidence="2" id="KW-0732">Signal</keyword>
<evidence type="ECO:0000313" key="4">
    <source>
        <dbReference type="Proteomes" id="UP000005408"/>
    </source>
</evidence>
<evidence type="ECO:0000313" key="3">
    <source>
        <dbReference type="EnsemblMetazoa" id="G7809.1:cds"/>
    </source>
</evidence>
<name>A0A8W8NZR5_MAGGI</name>
<dbReference type="SMR" id="A0A8W8NZR5"/>
<evidence type="ECO:0000256" key="2">
    <source>
        <dbReference type="SAM" id="SignalP"/>
    </source>
</evidence>
<protein>
    <submittedName>
        <fullName evidence="3">Uncharacterized protein</fullName>
    </submittedName>
</protein>
<keyword evidence="4" id="KW-1185">Reference proteome</keyword>
<feature type="signal peptide" evidence="2">
    <location>
        <begin position="1"/>
        <end position="21"/>
    </location>
</feature>
<accession>A0A8W8NZR5</accession>
<feature type="region of interest" description="Disordered" evidence="1">
    <location>
        <begin position="63"/>
        <end position="119"/>
    </location>
</feature>
<feature type="compositionally biased region" description="Basic residues" evidence="1">
    <location>
        <begin position="74"/>
        <end position="102"/>
    </location>
</feature>
<dbReference type="Proteomes" id="UP000005408">
    <property type="component" value="Unassembled WGS sequence"/>
</dbReference>
<sequence>MHLRIIAIAAVLCLSLVLVQAGYTRGPVRGPSKSIIYRNIHPLYPAPVSHGLSRVHVVHIHNYRGRGGSSSSKSSKKSKKSKSSGYKKRKYRRYRKYGLRYRRATEDLGGKSSRSSQGY</sequence>
<dbReference type="AlphaFoldDB" id="A0A8W8NZR5"/>
<dbReference type="EnsemblMetazoa" id="G7809.1">
    <property type="protein sequence ID" value="G7809.1:cds"/>
    <property type="gene ID" value="G7809"/>
</dbReference>
<evidence type="ECO:0000256" key="1">
    <source>
        <dbReference type="SAM" id="MobiDB-lite"/>
    </source>
</evidence>
<proteinExistence type="predicted"/>